<feature type="chain" id="PRO_5041975808" evidence="1">
    <location>
        <begin position="23"/>
        <end position="461"/>
    </location>
</feature>
<keyword evidence="1" id="KW-0732">Signal</keyword>
<gene>
    <name evidence="4" type="ORF">LTR78_004058</name>
</gene>
<name>A0AAE1C2N6_9PEZI</name>
<evidence type="ECO:0000259" key="3">
    <source>
        <dbReference type="Pfam" id="PF23865"/>
    </source>
</evidence>
<reference evidence="4" key="1">
    <citation type="submission" date="2023-07" db="EMBL/GenBank/DDBJ databases">
        <title>Black Yeasts Isolated from many extreme environments.</title>
        <authorList>
            <person name="Coleine C."/>
            <person name="Stajich J.E."/>
            <person name="Selbmann L."/>
        </authorList>
    </citation>
    <scope>NUCLEOTIDE SEQUENCE</scope>
    <source>
        <strain evidence="4">CCFEE 5485</strain>
    </source>
</reference>
<dbReference type="Proteomes" id="UP001274830">
    <property type="component" value="Unassembled WGS sequence"/>
</dbReference>
<evidence type="ECO:0000256" key="1">
    <source>
        <dbReference type="SAM" id="SignalP"/>
    </source>
</evidence>
<evidence type="ECO:0000259" key="2">
    <source>
        <dbReference type="Pfam" id="PF22974"/>
    </source>
</evidence>
<organism evidence="4 5">
    <name type="scientific">Recurvomyces mirabilis</name>
    <dbReference type="NCBI Taxonomy" id="574656"/>
    <lineage>
        <taxon>Eukaryota</taxon>
        <taxon>Fungi</taxon>
        <taxon>Dikarya</taxon>
        <taxon>Ascomycota</taxon>
        <taxon>Pezizomycotina</taxon>
        <taxon>Dothideomycetes</taxon>
        <taxon>Dothideomycetidae</taxon>
        <taxon>Mycosphaerellales</taxon>
        <taxon>Teratosphaeriaceae</taxon>
        <taxon>Recurvomyces</taxon>
    </lineage>
</organism>
<dbReference type="InterPro" id="IPR055647">
    <property type="entry name" value="DUF7223"/>
</dbReference>
<dbReference type="InterPro" id="IPR054293">
    <property type="entry name" value="DUF7029"/>
</dbReference>
<dbReference type="AlphaFoldDB" id="A0AAE1C2N6"/>
<proteinExistence type="predicted"/>
<evidence type="ECO:0000313" key="5">
    <source>
        <dbReference type="Proteomes" id="UP001274830"/>
    </source>
</evidence>
<comment type="caution">
    <text evidence="4">The sequence shown here is derived from an EMBL/GenBank/DDBJ whole genome shotgun (WGS) entry which is preliminary data.</text>
</comment>
<keyword evidence="5" id="KW-1185">Reference proteome</keyword>
<dbReference type="Pfam" id="PF22974">
    <property type="entry name" value="DUF7029"/>
    <property type="match status" value="1"/>
</dbReference>
<feature type="domain" description="DUF7223" evidence="3">
    <location>
        <begin position="204"/>
        <end position="421"/>
    </location>
</feature>
<evidence type="ECO:0000313" key="4">
    <source>
        <dbReference type="EMBL" id="KAK3675866.1"/>
    </source>
</evidence>
<dbReference type="Pfam" id="PF23865">
    <property type="entry name" value="DUF7223"/>
    <property type="match status" value="1"/>
</dbReference>
<feature type="signal peptide" evidence="1">
    <location>
        <begin position="1"/>
        <end position="22"/>
    </location>
</feature>
<accession>A0AAE1C2N6</accession>
<sequence>MTTTKAMLMMVLSGLSVRDVLAAVLPSNDVSTIHEPAELSGNDNEHANTVLGKRAAPGNETDTEMYKTMSWCWAGKNTTVTSMPSNPTVNLTGEAQPDERFLNIDYFKDAAKSIHCSSDAINVTFKDQPHFVRAQLDWEWHHDASITASNWTWEEALPEWRLRIKSEGIMANTSSGADTLEKPVDQKASIPITQTFNAGFSLMSGLTGTASLTPSGVGAAVTLGLTVAAALTQESSSSLTIADIPLGGGIDIVGIKVGPQLVVAATVGITSVTAATTISFGVQVSVPDDSLAKVDFSDSANNQFNGWNPSFTGIGPNLDASVSVSGSAGSSIRLEVDATILGKGLSAGLNLMVPEFTIDASAQATPDGGVCGDDNAFLGIEFDVNLAAELDAFGGIAAASDLPNPFTLLSTQTPIFSTCITLAGTATSTATAEGTLTADGVGAFGGVVGTIAATAAATPKL</sequence>
<protein>
    <submittedName>
        <fullName evidence="4">Uncharacterized protein</fullName>
    </submittedName>
</protein>
<feature type="domain" description="DUF7029" evidence="2">
    <location>
        <begin position="95"/>
        <end position="150"/>
    </location>
</feature>
<dbReference type="EMBL" id="JAUTXT010000012">
    <property type="protein sequence ID" value="KAK3675866.1"/>
    <property type="molecule type" value="Genomic_DNA"/>
</dbReference>